<protein>
    <recommendedName>
        <fullName evidence="4">Secreted protein</fullName>
    </recommendedName>
</protein>
<feature type="signal peptide" evidence="1">
    <location>
        <begin position="1"/>
        <end position="19"/>
    </location>
</feature>
<name>A0AAV7XLP7_9NEOP</name>
<dbReference type="Proteomes" id="UP001075354">
    <property type="component" value="Chromosome 8"/>
</dbReference>
<reference evidence="2" key="1">
    <citation type="submission" date="2022-12" db="EMBL/GenBank/DDBJ databases">
        <title>Chromosome-level genome assembly of the bean flower thrips Megalurothrips usitatus.</title>
        <authorList>
            <person name="Ma L."/>
            <person name="Liu Q."/>
            <person name="Li H."/>
            <person name="Cai W."/>
        </authorList>
    </citation>
    <scope>NUCLEOTIDE SEQUENCE</scope>
    <source>
        <strain evidence="2">Cailab_2022a</strain>
    </source>
</reference>
<evidence type="ECO:0000313" key="2">
    <source>
        <dbReference type="EMBL" id="KAJ1525520.1"/>
    </source>
</evidence>
<evidence type="ECO:0000256" key="1">
    <source>
        <dbReference type="SAM" id="SignalP"/>
    </source>
</evidence>
<accession>A0AAV7XLP7</accession>
<comment type="caution">
    <text evidence="2">The sequence shown here is derived from an EMBL/GenBank/DDBJ whole genome shotgun (WGS) entry which is preliminary data.</text>
</comment>
<organism evidence="2 3">
    <name type="scientific">Megalurothrips usitatus</name>
    <name type="common">bean blossom thrips</name>
    <dbReference type="NCBI Taxonomy" id="439358"/>
    <lineage>
        <taxon>Eukaryota</taxon>
        <taxon>Metazoa</taxon>
        <taxon>Ecdysozoa</taxon>
        <taxon>Arthropoda</taxon>
        <taxon>Hexapoda</taxon>
        <taxon>Insecta</taxon>
        <taxon>Pterygota</taxon>
        <taxon>Neoptera</taxon>
        <taxon>Paraneoptera</taxon>
        <taxon>Thysanoptera</taxon>
        <taxon>Terebrantia</taxon>
        <taxon>Thripoidea</taxon>
        <taxon>Thripidae</taxon>
        <taxon>Megalurothrips</taxon>
    </lineage>
</organism>
<keyword evidence="1" id="KW-0732">Signal</keyword>
<sequence>MRILVAALFVIACASAVCAAPGVLDVLQRPLDAVGIKLPLPQKGLPLGFHVQNAHPRAARSPLLFEKNGPLNQLLDTASSALGSLGGK</sequence>
<evidence type="ECO:0000313" key="3">
    <source>
        <dbReference type="Proteomes" id="UP001075354"/>
    </source>
</evidence>
<evidence type="ECO:0008006" key="4">
    <source>
        <dbReference type="Google" id="ProtNLM"/>
    </source>
</evidence>
<dbReference type="EMBL" id="JAPTSV010000008">
    <property type="protein sequence ID" value="KAJ1525520.1"/>
    <property type="molecule type" value="Genomic_DNA"/>
</dbReference>
<feature type="chain" id="PRO_5043316845" description="Secreted protein" evidence="1">
    <location>
        <begin position="20"/>
        <end position="88"/>
    </location>
</feature>
<keyword evidence="3" id="KW-1185">Reference proteome</keyword>
<proteinExistence type="predicted"/>
<dbReference type="AlphaFoldDB" id="A0AAV7XLP7"/>
<gene>
    <name evidence="2" type="ORF">ONE63_010328</name>
</gene>